<proteinExistence type="inferred from homology"/>
<dbReference type="HOGENOM" id="CLU_379929_0_0_1"/>
<dbReference type="AlphaFoldDB" id="N1QMT0"/>
<dbReference type="RefSeq" id="XP_016764955.1">
    <property type="nucleotide sequence ID" value="XM_016903376.1"/>
</dbReference>
<dbReference type="EMBL" id="KB456260">
    <property type="protein sequence ID" value="EMF16834.1"/>
    <property type="molecule type" value="Genomic_DNA"/>
</dbReference>
<feature type="compositionally biased region" description="Polar residues" evidence="2">
    <location>
        <begin position="255"/>
        <end position="269"/>
    </location>
</feature>
<evidence type="ECO:0000313" key="4">
    <source>
        <dbReference type="Proteomes" id="UP000016931"/>
    </source>
</evidence>
<dbReference type="GO" id="GO:0005886">
    <property type="term" value="C:plasma membrane"/>
    <property type="evidence" value="ECO:0007669"/>
    <property type="project" value="TreeGrafter"/>
</dbReference>
<name>N1QMT0_SPHMS</name>
<feature type="compositionally biased region" description="Basic and acidic residues" evidence="2">
    <location>
        <begin position="540"/>
        <end position="557"/>
    </location>
</feature>
<dbReference type="InterPro" id="IPR049150">
    <property type="entry name" value="EFR3_HEAT-like_rpt"/>
</dbReference>
<feature type="region of interest" description="Disordered" evidence="2">
    <location>
        <begin position="489"/>
        <end position="562"/>
    </location>
</feature>
<dbReference type="Pfam" id="PF21072">
    <property type="entry name" value="EFR3"/>
    <property type="match status" value="1"/>
</dbReference>
<dbReference type="Proteomes" id="UP000016931">
    <property type="component" value="Unassembled WGS sequence"/>
</dbReference>
<keyword evidence="4" id="KW-1185">Reference proteome</keyword>
<organism evidence="3 4">
    <name type="scientific">Sphaerulina musiva (strain SO2202)</name>
    <name type="common">Poplar stem canker fungus</name>
    <name type="synonym">Septoria musiva</name>
    <dbReference type="NCBI Taxonomy" id="692275"/>
    <lineage>
        <taxon>Eukaryota</taxon>
        <taxon>Fungi</taxon>
        <taxon>Dikarya</taxon>
        <taxon>Ascomycota</taxon>
        <taxon>Pezizomycotina</taxon>
        <taxon>Dothideomycetes</taxon>
        <taxon>Dothideomycetidae</taxon>
        <taxon>Mycosphaerellales</taxon>
        <taxon>Mycosphaerellaceae</taxon>
        <taxon>Sphaerulina</taxon>
    </lineage>
</organism>
<evidence type="ECO:0000256" key="2">
    <source>
        <dbReference type="SAM" id="MobiDB-lite"/>
    </source>
</evidence>
<comment type="similarity">
    <text evidence="1">Belongs to the EFR3 family.</text>
</comment>
<dbReference type="GO" id="GO:0072659">
    <property type="term" value="P:protein localization to plasma membrane"/>
    <property type="evidence" value="ECO:0007669"/>
    <property type="project" value="InterPro"/>
</dbReference>
<protein>
    <recommendedName>
        <fullName evidence="5">Protein EFR3</fullName>
    </recommendedName>
</protein>
<evidence type="ECO:0000256" key="1">
    <source>
        <dbReference type="ARBA" id="ARBA00010216"/>
    </source>
</evidence>
<dbReference type="OMA" id="STTINRH"/>
<reference evidence="3 4" key="1">
    <citation type="journal article" date="2012" name="PLoS Pathog.">
        <title>Diverse lifestyles and strategies of plant pathogenesis encoded in the genomes of eighteen Dothideomycetes fungi.</title>
        <authorList>
            <person name="Ohm R.A."/>
            <person name="Feau N."/>
            <person name="Henrissat B."/>
            <person name="Schoch C.L."/>
            <person name="Horwitz B.A."/>
            <person name="Barry K.W."/>
            <person name="Condon B.J."/>
            <person name="Copeland A.C."/>
            <person name="Dhillon B."/>
            <person name="Glaser F."/>
            <person name="Hesse C.N."/>
            <person name="Kosti I."/>
            <person name="LaButti K."/>
            <person name="Lindquist E.A."/>
            <person name="Lucas S."/>
            <person name="Salamov A.A."/>
            <person name="Bradshaw R.E."/>
            <person name="Ciuffetti L."/>
            <person name="Hamelin R.C."/>
            <person name="Kema G.H.J."/>
            <person name="Lawrence C."/>
            <person name="Scott J.A."/>
            <person name="Spatafora J.W."/>
            <person name="Turgeon B.G."/>
            <person name="de Wit P.J.G.M."/>
            <person name="Zhong S."/>
            <person name="Goodwin S.B."/>
            <person name="Grigoriev I.V."/>
        </authorList>
    </citation>
    <scope>NUCLEOTIDE SEQUENCE [LARGE SCALE GENOMIC DNA]</scope>
    <source>
        <strain evidence="3 4">SO2202</strain>
    </source>
</reference>
<sequence>MPQVPGRPERFRPKHQNLVLKCYPRLPKNAAADVRPNNSELAYLLYYASTRQHKLPKVGSYLESKTAYDVSHSQSARVQITLQILTAVLEHSTINRASGFALIAPSVLRIIREIMNNSTDISLIEATLATWDVLCQHQDAASLAADPEYRESYTQVVRLYGSLARNNTKKLGKSTQPVANHDGLRLRKAGVAAITSIFAPKEQLERNWNREFDNAFASVLTNLRNSSKQDYVDYLQGLNREAEEKEGRDSKTIARRQSITHNRTLSSYQEEQEPDPRTAEGTTQDADRIEEEEVGLLAIDCVKAIFDTQNRGQTREATFSFMRYIAGEQGRNINEWASQLFRLITSWTPVQDRFVIVFTAVETLRRLPVDGADFRLHETYAKMIHGVVGSDLNLIGLSVMDVLIGLMTTTIRVVTYCARPGNSLLSRETTSGDNSEQSAATASVETLKLSIACLAGHVYYSDQVTDMIAALLVRVKAYPSATDFKSNIFGERRSRSNTRATEGTTSKQRIGTSRGAKPAANLAYPGRPSTAGPTTTAKEAILDDKSEHDKERSERSNSLRSGYFTTDEGRKCAFEIIQSILQVAQSTKKQAHNNVAIKRNRVPVGVWDGTQWLARMGSEDVRAAYKDAVTTWARYESDEKDATILNFEAEDCFGKFVQKEKPASLRDSIDQSHQSHPQLLMLPNFGAERRLSSGNISSTGVGAEGNGSIKPRVRATDLEDIMDGKRQVELAVEVSDGEAVDLQKLLAGIQVDNSKKARVPLMAAPPY</sequence>
<evidence type="ECO:0008006" key="5">
    <source>
        <dbReference type="Google" id="ProtNLM"/>
    </source>
</evidence>
<gene>
    <name evidence="3" type="ORF">SEPMUDRAFT_145969</name>
</gene>
<dbReference type="GeneID" id="27900513"/>
<dbReference type="InterPro" id="IPR039786">
    <property type="entry name" value="EFR3"/>
</dbReference>
<accession>N1QMT0</accession>
<feature type="compositionally biased region" description="Polar residues" evidence="2">
    <location>
        <begin position="497"/>
        <end position="511"/>
    </location>
</feature>
<feature type="region of interest" description="Disordered" evidence="2">
    <location>
        <begin position="242"/>
        <end position="286"/>
    </location>
</feature>
<dbReference type="OrthoDB" id="19232at2759"/>
<dbReference type="PANTHER" id="PTHR47766:SF1">
    <property type="entry name" value="PROTEIN EFR3"/>
    <property type="match status" value="1"/>
</dbReference>
<dbReference type="eggNOG" id="KOG1877">
    <property type="taxonomic scope" value="Eukaryota"/>
</dbReference>
<feature type="compositionally biased region" description="Basic and acidic residues" evidence="2">
    <location>
        <begin position="242"/>
        <end position="252"/>
    </location>
</feature>
<dbReference type="PANTHER" id="PTHR47766">
    <property type="entry name" value="PROTEIN EFR3"/>
    <property type="match status" value="1"/>
</dbReference>
<evidence type="ECO:0000313" key="3">
    <source>
        <dbReference type="EMBL" id="EMF16834.1"/>
    </source>
</evidence>
<dbReference type="STRING" id="692275.N1QMT0"/>